<keyword evidence="11" id="KW-1185">Reference proteome</keyword>
<evidence type="ECO:0008006" key="12">
    <source>
        <dbReference type="Google" id="ProtNLM"/>
    </source>
</evidence>
<feature type="transmembrane region" description="Helical" evidence="9">
    <location>
        <begin position="354"/>
        <end position="374"/>
    </location>
</feature>
<dbReference type="Proteomes" id="UP000593566">
    <property type="component" value="Unassembled WGS sequence"/>
</dbReference>
<evidence type="ECO:0000256" key="8">
    <source>
        <dbReference type="SAM" id="MobiDB-lite"/>
    </source>
</evidence>
<feature type="transmembrane region" description="Helical" evidence="9">
    <location>
        <begin position="324"/>
        <end position="342"/>
    </location>
</feature>
<dbReference type="Pfam" id="PF07690">
    <property type="entry name" value="MFS_1"/>
    <property type="match status" value="1"/>
</dbReference>
<name>A0A8H6FHP1_9LECA</name>
<dbReference type="InterPro" id="IPR036259">
    <property type="entry name" value="MFS_trans_sf"/>
</dbReference>
<dbReference type="FunFam" id="1.20.1250.20:FF:000065">
    <property type="entry name" value="Putative MFS pantothenate transporter"/>
    <property type="match status" value="1"/>
</dbReference>
<keyword evidence="3" id="KW-1003">Cell membrane</keyword>
<reference evidence="10 11" key="1">
    <citation type="journal article" date="2020" name="Genomics">
        <title>Complete, high-quality genomes from long-read metagenomic sequencing of two wolf lichen thalli reveals enigmatic genome architecture.</title>
        <authorList>
            <person name="McKenzie S.K."/>
            <person name="Walston R.F."/>
            <person name="Allen J.L."/>
        </authorList>
    </citation>
    <scope>NUCLEOTIDE SEQUENCE [LARGE SCALE GENOMIC DNA]</scope>
    <source>
        <strain evidence="10">WasteWater1</strain>
    </source>
</reference>
<evidence type="ECO:0000256" key="2">
    <source>
        <dbReference type="ARBA" id="ARBA00022448"/>
    </source>
</evidence>
<dbReference type="GO" id="GO:0005886">
    <property type="term" value="C:plasma membrane"/>
    <property type="evidence" value="ECO:0007669"/>
    <property type="project" value="UniProtKB-SubCell"/>
</dbReference>
<evidence type="ECO:0000256" key="1">
    <source>
        <dbReference type="ARBA" id="ARBA00004651"/>
    </source>
</evidence>
<dbReference type="GO" id="GO:0022857">
    <property type="term" value="F:transmembrane transporter activity"/>
    <property type="evidence" value="ECO:0007669"/>
    <property type="project" value="InterPro"/>
</dbReference>
<dbReference type="AlphaFoldDB" id="A0A8H6FHP1"/>
<dbReference type="PANTHER" id="PTHR43791:SF39">
    <property type="entry name" value="TRANSPORTER LIZ1_SEO1, PUTATIVE (AFU_ORTHOLOGUE AFUA_3G00980)-RELATED"/>
    <property type="match status" value="1"/>
</dbReference>
<feature type="transmembrane region" description="Helical" evidence="9">
    <location>
        <begin position="281"/>
        <end position="304"/>
    </location>
</feature>
<evidence type="ECO:0000256" key="9">
    <source>
        <dbReference type="SAM" id="Phobius"/>
    </source>
</evidence>
<keyword evidence="5 9" id="KW-1133">Transmembrane helix</keyword>
<comment type="similarity">
    <text evidence="7">Belongs to the major facilitator superfamily. Allantoate permease family.</text>
</comment>
<sequence>MHLNEDQDRREPCDKADLIIQENVQRKWQSYLWDTLDKSPEERTFLFKLDFALLTFASLGYFIKYLDQANINNAFVSGMKEQLGLYGNELNYMQSCWTAGYVIGQIPSNILLTRIRPSIWIPSMEIAWTVLTFCLCRCTNARQIYAVRFFVGLAESSFYPGMQYVIGSWYRKDELAKRSCIFHVSSAIATMCSGYLMAAVYHLGGRGGFAGWQWLFMVDGIISLPIALAGYLFIPDVPETSRAFYLSKNDRAFAKKRMQLEGRKPRAPYTKAKIRKILTSWHIYALTALYVFFNNGGAGAVPVFAQFLKDSKHPKYSIAQINDYPTTTYAVQIITTLLYAWTSDSILSGDRLPPIVFGGAVNIICYISLAIWAIPEGWRWTCYILSGAGFGLSGLCMAWAHEICADDNEERAIVVASMNEMAYVLQAWLPLLVWQQIDAPQYRKGFITVTVLSASLIVTGFITKALHKNQIRRQSYNVQARDHQVDGETVRSSGEDVTSENVQMAAKE</sequence>
<keyword evidence="2" id="KW-0813">Transport</keyword>
<feature type="region of interest" description="Disordered" evidence="8">
    <location>
        <begin position="484"/>
        <end position="508"/>
    </location>
</feature>
<evidence type="ECO:0000256" key="6">
    <source>
        <dbReference type="ARBA" id="ARBA00023136"/>
    </source>
</evidence>
<feature type="transmembrane region" description="Helical" evidence="9">
    <location>
        <begin position="412"/>
        <end position="434"/>
    </location>
</feature>
<feature type="compositionally biased region" description="Polar residues" evidence="8">
    <location>
        <begin position="490"/>
        <end position="502"/>
    </location>
</feature>
<dbReference type="PANTHER" id="PTHR43791">
    <property type="entry name" value="PERMEASE-RELATED"/>
    <property type="match status" value="1"/>
</dbReference>
<dbReference type="Gene3D" id="1.20.1250.20">
    <property type="entry name" value="MFS general substrate transporter like domains"/>
    <property type="match status" value="2"/>
</dbReference>
<comment type="caution">
    <text evidence="10">The sequence shown here is derived from an EMBL/GenBank/DDBJ whole genome shotgun (WGS) entry which is preliminary data.</text>
</comment>
<dbReference type="SUPFAM" id="SSF103473">
    <property type="entry name" value="MFS general substrate transporter"/>
    <property type="match status" value="1"/>
</dbReference>
<feature type="transmembrane region" description="Helical" evidence="9">
    <location>
        <begin position="446"/>
        <end position="466"/>
    </location>
</feature>
<comment type="subcellular location">
    <subcellularLocation>
        <location evidence="1">Cell membrane</location>
        <topology evidence="1">Multi-pass membrane protein</topology>
    </subcellularLocation>
</comment>
<proteinExistence type="inferred from homology"/>
<evidence type="ECO:0000256" key="4">
    <source>
        <dbReference type="ARBA" id="ARBA00022692"/>
    </source>
</evidence>
<dbReference type="EMBL" id="JACCJB010000004">
    <property type="protein sequence ID" value="KAF6228531.1"/>
    <property type="molecule type" value="Genomic_DNA"/>
</dbReference>
<evidence type="ECO:0000256" key="7">
    <source>
        <dbReference type="ARBA" id="ARBA00037968"/>
    </source>
</evidence>
<dbReference type="GeneID" id="59336659"/>
<dbReference type="RefSeq" id="XP_037156465.1">
    <property type="nucleotide sequence ID" value="XM_037299129.1"/>
</dbReference>
<evidence type="ECO:0000313" key="11">
    <source>
        <dbReference type="Proteomes" id="UP000593566"/>
    </source>
</evidence>
<protein>
    <recommendedName>
        <fullName evidence="12">Major facilitator superfamily (MFS) profile domain-containing protein</fullName>
    </recommendedName>
</protein>
<dbReference type="FunFam" id="1.20.1250.20:FF:000386">
    <property type="entry name" value="MFS general substrate transporter"/>
    <property type="match status" value="1"/>
</dbReference>
<feature type="transmembrane region" description="Helical" evidence="9">
    <location>
        <begin position="380"/>
        <end position="400"/>
    </location>
</feature>
<evidence type="ECO:0000313" key="10">
    <source>
        <dbReference type="EMBL" id="KAF6228531.1"/>
    </source>
</evidence>
<evidence type="ECO:0000256" key="5">
    <source>
        <dbReference type="ARBA" id="ARBA00022989"/>
    </source>
</evidence>
<accession>A0A8H6FHP1</accession>
<keyword evidence="4 9" id="KW-0812">Transmembrane</keyword>
<gene>
    <name evidence="10" type="ORF">HO133_008262</name>
</gene>
<organism evidence="10 11">
    <name type="scientific">Letharia lupina</name>
    <dbReference type="NCBI Taxonomy" id="560253"/>
    <lineage>
        <taxon>Eukaryota</taxon>
        <taxon>Fungi</taxon>
        <taxon>Dikarya</taxon>
        <taxon>Ascomycota</taxon>
        <taxon>Pezizomycotina</taxon>
        <taxon>Lecanoromycetes</taxon>
        <taxon>OSLEUM clade</taxon>
        <taxon>Lecanoromycetidae</taxon>
        <taxon>Lecanorales</taxon>
        <taxon>Lecanorineae</taxon>
        <taxon>Parmeliaceae</taxon>
        <taxon>Letharia</taxon>
    </lineage>
</organism>
<dbReference type="InterPro" id="IPR011701">
    <property type="entry name" value="MFS"/>
</dbReference>
<keyword evidence="6 9" id="KW-0472">Membrane</keyword>
<feature type="transmembrane region" description="Helical" evidence="9">
    <location>
        <begin position="180"/>
        <end position="202"/>
    </location>
</feature>
<feature type="transmembrane region" description="Helical" evidence="9">
    <location>
        <begin position="214"/>
        <end position="234"/>
    </location>
</feature>
<evidence type="ECO:0000256" key="3">
    <source>
        <dbReference type="ARBA" id="ARBA00022475"/>
    </source>
</evidence>